<evidence type="ECO:0000256" key="2">
    <source>
        <dbReference type="ARBA" id="ARBA00022490"/>
    </source>
</evidence>
<dbReference type="InterPro" id="IPR018312">
    <property type="entry name" value="Chromosome_initiator_DnaA_CS"/>
</dbReference>
<dbReference type="InterPro" id="IPR020591">
    <property type="entry name" value="Chromosome_initiator_DnaA-like"/>
</dbReference>
<dbReference type="PANTHER" id="PTHR30050">
    <property type="entry name" value="CHROMOSOMAL REPLICATION INITIATOR PROTEIN DNAA"/>
    <property type="match status" value="1"/>
</dbReference>
<keyword evidence="2 8" id="KW-0963">Cytoplasm</keyword>
<evidence type="ECO:0000256" key="10">
    <source>
        <dbReference type="RuleBase" id="RU000577"/>
    </source>
</evidence>
<feature type="domain" description="AAA+ ATPase" evidence="12">
    <location>
        <begin position="155"/>
        <end position="292"/>
    </location>
</feature>
<dbReference type="GO" id="GO:0006270">
    <property type="term" value="P:DNA replication initiation"/>
    <property type="evidence" value="ECO:0007669"/>
    <property type="project" value="UniProtKB-UniRule"/>
</dbReference>
<dbReference type="Gene3D" id="1.10.1750.10">
    <property type="match status" value="1"/>
</dbReference>
<comment type="similarity">
    <text evidence="1 8 11">Belongs to the DnaA family.</text>
</comment>
<dbReference type="PATRIC" id="fig|679200.3.peg.2134"/>
<dbReference type="SUPFAM" id="SSF52540">
    <property type="entry name" value="P-loop containing nucleoside triphosphate hydrolases"/>
    <property type="match status" value="1"/>
</dbReference>
<keyword evidence="3 8" id="KW-0235">DNA replication</keyword>
<dbReference type="InterPro" id="IPR013159">
    <property type="entry name" value="DnaA_C"/>
</dbReference>
<evidence type="ECO:0000256" key="4">
    <source>
        <dbReference type="ARBA" id="ARBA00022741"/>
    </source>
</evidence>
<evidence type="ECO:0000256" key="3">
    <source>
        <dbReference type="ARBA" id="ARBA00022705"/>
    </source>
</evidence>
<dbReference type="GO" id="GO:0005886">
    <property type="term" value="C:plasma membrane"/>
    <property type="evidence" value="ECO:0007669"/>
    <property type="project" value="TreeGrafter"/>
</dbReference>
<feature type="binding site" evidence="8">
    <location>
        <position position="168"/>
    </location>
    <ligand>
        <name>ATP</name>
        <dbReference type="ChEBI" id="CHEBI:30616"/>
    </ligand>
</feature>
<dbReference type="InterPro" id="IPR013317">
    <property type="entry name" value="DnaA_dom"/>
</dbReference>
<dbReference type="CDD" id="cd00009">
    <property type="entry name" value="AAA"/>
    <property type="match status" value="1"/>
</dbReference>
<keyword evidence="4 8" id="KW-0547">Nucleotide-binding</keyword>
<organism evidence="14 15">
    <name type="scientific">Johnsonella ignava ATCC 51276</name>
    <dbReference type="NCBI Taxonomy" id="679200"/>
    <lineage>
        <taxon>Bacteria</taxon>
        <taxon>Bacillati</taxon>
        <taxon>Bacillota</taxon>
        <taxon>Clostridia</taxon>
        <taxon>Lachnospirales</taxon>
        <taxon>Lachnospiraceae</taxon>
        <taxon>Johnsonella</taxon>
    </lineage>
</organism>
<dbReference type="SMART" id="SM00382">
    <property type="entry name" value="AAA"/>
    <property type="match status" value="1"/>
</dbReference>
<comment type="caution">
    <text evidence="8">Lacks conserved residue(s) required for the propagation of feature annotation.</text>
</comment>
<evidence type="ECO:0000256" key="5">
    <source>
        <dbReference type="ARBA" id="ARBA00022840"/>
    </source>
</evidence>
<dbReference type="EMBL" id="ACZL01000037">
    <property type="protein sequence ID" value="EHI54824.1"/>
    <property type="molecule type" value="Genomic_DNA"/>
</dbReference>
<dbReference type="CDD" id="cd06571">
    <property type="entry name" value="Bac_DnaA_C"/>
    <property type="match status" value="1"/>
</dbReference>
<gene>
    <name evidence="8" type="primary">dnaA</name>
    <name evidence="14" type="ORF">HMPREF9333_02025</name>
</gene>
<dbReference type="HOGENOM" id="CLU_026910_3_1_9"/>
<dbReference type="GO" id="GO:0006275">
    <property type="term" value="P:regulation of DNA replication"/>
    <property type="evidence" value="ECO:0007669"/>
    <property type="project" value="UniProtKB-UniRule"/>
</dbReference>
<dbReference type="Pfam" id="PF08299">
    <property type="entry name" value="Bac_DnaA_C"/>
    <property type="match status" value="1"/>
</dbReference>
<protein>
    <recommendedName>
        <fullName evidence="8 9">Chromosomal replication initiator protein DnaA</fullName>
    </recommendedName>
</protein>
<keyword evidence="5 8" id="KW-0067">ATP-binding</keyword>
<feature type="binding site" evidence="8">
    <location>
        <position position="169"/>
    </location>
    <ligand>
        <name>ATP</name>
        <dbReference type="ChEBI" id="CHEBI:30616"/>
    </ligand>
</feature>
<evidence type="ECO:0000256" key="9">
    <source>
        <dbReference type="NCBIfam" id="TIGR00362"/>
    </source>
</evidence>
<dbReference type="SMART" id="SM00760">
    <property type="entry name" value="Bac_DnaA_C"/>
    <property type="match status" value="1"/>
</dbReference>
<dbReference type="InterPro" id="IPR038454">
    <property type="entry name" value="DnaA_N_sf"/>
</dbReference>
<dbReference type="InterPro" id="IPR027417">
    <property type="entry name" value="P-loop_NTPase"/>
</dbReference>
<dbReference type="InterPro" id="IPR010921">
    <property type="entry name" value="Trp_repressor/repl_initiator"/>
</dbReference>
<dbReference type="Gene3D" id="1.10.8.60">
    <property type="match status" value="1"/>
</dbReference>
<dbReference type="eggNOG" id="COG0593">
    <property type="taxonomic scope" value="Bacteria"/>
</dbReference>
<dbReference type="RefSeq" id="WP_005541902.1">
    <property type="nucleotide sequence ID" value="NZ_JH378838.1"/>
</dbReference>
<feature type="domain" description="Chromosomal replication initiator DnaA C-terminal" evidence="13">
    <location>
        <begin position="370"/>
        <end position="439"/>
    </location>
</feature>
<dbReference type="PROSITE" id="PS01008">
    <property type="entry name" value="DNAA"/>
    <property type="match status" value="1"/>
</dbReference>
<evidence type="ECO:0000313" key="14">
    <source>
        <dbReference type="EMBL" id="EHI54824.1"/>
    </source>
</evidence>
<dbReference type="InterPro" id="IPR001957">
    <property type="entry name" value="Chromosome_initiator_DnaA"/>
</dbReference>
<evidence type="ECO:0000256" key="11">
    <source>
        <dbReference type="RuleBase" id="RU004227"/>
    </source>
</evidence>
<comment type="domain">
    <text evidence="8">Domain I is involved in oligomerization and binding regulators, domain II is flexibile and of varying length in different bacteria, domain III forms the AAA+ region, while domain IV binds dsDNA.</text>
</comment>
<dbReference type="Gene3D" id="3.40.50.300">
    <property type="entry name" value="P-loop containing nucleotide triphosphate hydrolases"/>
    <property type="match status" value="1"/>
</dbReference>
<dbReference type="GO" id="GO:0005737">
    <property type="term" value="C:cytoplasm"/>
    <property type="evidence" value="ECO:0007669"/>
    <property type="project" value="UniProtKB-SubCell"/>
</dbReference>
<feature type="binding site" evidence="8">
    <location>
        <position position="166"/>
    </location>
    <ligand>
        <name>ATP</name>
        <dbReference type="ChEBI" id="CHEBI:30616"/>
    </ligand>
</feature>
<keyword evidence="7 8" id="KW-0238">DNA-binding</keyword>
<sequence>MNEKLETIKSRWEDIIKFLKEEHELTNVSYNTWIVPLKPYSLIKNDDGNYVLHLVAREEKTPFINFVQGKYSLFLSVAVEEITGIKCEIIIDTEESIPKPHEHNKLINSKAYINSSKLATANLNEKYKFNTFVVGKNNNIAHAASLAVAESPGEIYNPLFIYGGVGLGKTHLMHSVAHFILEEKNSDARVLYVTSETFTNELIESIRNVNNSTADFRNKYRNIDVLLIDDIQFIIGKESTQEEFFHTFNALTGAKKQVIISSDRPPKDFVTLEERLKSRFESGLSVDIQPPDYETRMAILHKKEELENISIDDAVVQYIAANVKSNIRELEGALNRMVAMGRLGKIDVTLELAQETLKDIINPNVPVLITPEHIAKVVAEHYHISLEDIKSKKKTYDIAYPRQIAMYLCRKMTSVQLKSIGQMLGGRDHSTVIHGYEKIKNDLKYNPDLSATINIITKKLNPQ</sequence>
<dbReference type="Gene3D" id="3.30.300.180">
    <property type="match status" value="1"/>
</dbReference>
<feature type="region of interest" description="Domain I, interacts with DnaA modulators" evidence="8">
    <location>
        <begin position="1"/>
        <end position="96"/>
    </location>
</feature>
<comment type="caution">
    <text evidence="14">The sequence shown here is derived from an EMBL/GenBank/DDBJ whole genome shotgun (WGS) entry which is preliminary data.</text>
</comment>
<dbReference type="GO" id="GO:0003688">
    <property type="term" value="F:DNA replication origin binding"/>
    <property type="evidence" value="ECO:0007669"/>
    <property type="project" value="UniProtKB-UniRule"/>
</dbReference>
<dbReference type="GO" id="GO:0008289">
    <property type="term" value="F:lipid binding"/>
    <property type="evidence" value="ECO:0007669"/>
    <property type="project" value="UniProtKB-KW"/>
</dbReference>
<dbReference type="SUPFAM" id="SSF48295">
    <property type="entry name" value="TrpR-like"/>
    <property type="match status" value="1"/>
</dbReference>
<dbReference type="InterPro" id="IPR003593">
    <property type="entry name" value="AAA+_ATPase"/>
</dbReference>
<dbReference type="PRINTS" id="PR00051">
    <property type="entry name" value="DNAA"/>
</dbReference>
<dbReference type="Pfam" id="PF00308">
    <property type="entry name" value="Bac_DnaA"/>
    <property type="match status" value="1"/>
</dbReference>
<comment type="subcellular location">
    <subcellularLocation>
        <location evidence="8">Cytoplasm</location>
    </subcellularLocation>
</comment>
<dbReference type="OrthoDB" id="9807019at2"/>
<dbReference type="GO" id="GO:0005524">
    <property type="term" value="F:ATP binding"/>
    <property type="evidence" value="ECO:0007669"/>
    <property type="project" value="UniProtKB-UniRule"/>
</dbReference>
<evidence type="ECO:0000259" key="12">
    <source>
        <dbReference type="SMART" id="SM00382"/>
    </source>
</evidence>
<dbReference type="Proteomes" id="UP000003011">
    <property type="component" value="Unassembled WGS sequence"/>
</dbReference>
<evidence type="ECO:0000256" key="8">
    <source>
        <dbReference type="HAMAP-Rule" id="MF_00377"/>
    </source>
</evidence>
<evidence type="ECO:0000313" key="15">
    <source>
        <dbReference type="Proteomes" id="UP000003011"/>
    </source>
</evidence>
<evidence type="ECO:0000256" key="7">
    <source>
        <dbReference type="ARBA" id="ARBA00023125"/>
    </source>
</evidence>
<evidence type="ECO:0000256" key="6">
    <source>
        <dbReference type="ARBA" id="ARBA00023121"/>
    </source>
</evidence>
<proteinExistence type="inferred from homology"/>
<feature type="region of interest" description="Domain IV, binds dsDNA" evidence="8">
    <location>
        <begin position="342"/>
        <end position="463"/>
    </location>
</feature>
<comment type="subunit">
    <text evidence="8">Oligomerizes as a right-handed, spiral filament on DNA at oriC.</text>
</comment>
<dbReference type="PANTHER" id="PTHR30050:SF2">
    <property type="entry name" value="CHROMOSOMAL REPLICATION INITIATOR PROTEIN DNAA"/>
    <property type="match status" value="1"/>
</dbReference>
<keyword evidence="15" id="KW-1185">Reference proteome</keyword>
<dbReference type="FunFam" id="3.40.50.300:FF:000668">
    <property type="entry name" value="Chromosomal replication initiator protein DnaA"/>
    <property type="match status" value="1"/>
</dbReference>
<evidence type="ECO:0000256" key="1">
    <source>
        <dbReference type="ARBA" id="ARBA00006583"/>
    </source>
</evidence>
<keyword evidence="6 8" id="KW-0446">Lipid-binding</keyword>
<reference evidence="14 15" key="1">
    <citation type="submission" date="2011-08" db="EMBL/GenBank/DDBJ databases">
        <title>The Genome Sequence of Johnsonella ignava ATCC 51276.</title>
        <authorList>
            <consortium name="The Broad Institute Genome Sequencing Platform"/>
            <person name="Earl A."/>
            <person name="Ward D."/>
            <person name="Feldgarden M."/>
            <person name="Gevers D."/>
            <person name="Izard J."/>
            <person name="Blanton J.M."/>
            <person name="Baranova O.V."/>
            <person name="Dewhirst F.E."/>
            <person name="Young S.K."/>
            <person name="Zeng Q."/>
            <person name="Gargeya S."/>
            <person name="Fitzgerald M."/>
            <person name="Haas B."/>
            <person name="Abouelleil A."/>
            <person name="Alvarado L."/>
            <person name="Arachchi H.M."/>
            <person name="Berlin A."/>
            <person name="Brown A."/>
            <person name="Chapman S.B."/>
            <person name="Chen Z."/>
            <person name="Dunbar C."/>
            <person name="Freedman E."/>
            <person name="Gearin G."/>
            <person name="Gellesch M."/>
            <person name="Goldberg J."/>
            <person name="Griggs A."/>
            <person name="Gujja S."/>
            <person name="Heiman D."/>
            <person name="Howarth C."/>
            <person name="Larson L."/>
            <person name="Lui A."/>
            <person name="MacDonald P.J.P."/>
            <person name="Montmayeur A."/>
            <person name="Murphy C."/>
            <person name="Neiman D."/>
            <person name="Pearson M."/>
            <person name="Priest M."/>
            <person name="Roberts A."/>
            <person name="Saif S."/>
            <person name="Shea T."/>
            <person name="Shenoy N."/>
            <person name="Sisk P."/>
            <person name="Stolte C."/>
            <person name="Sykes S."/>
            <person name="Wortman J."/>
            <person name="Nusbaum C."/>
            <person name="Birren B."/>
        </authorList>
    </citation>
    <scope>NUCLEOTIDE SEQUENCE [LARGE SCALE GENOMIC DNA]</scope>
    <source>
        <strain evidence="14 15">ATCC 51276</strain>
    </source>
</reference>
<dbReference type="NCBIfam" id="TIGR00362">
    <property type="entry name" value="DnaA"/>
    <property type="match status" value="1"/>
</dbReference>
<evidence type="ECO:0000259" key="13">
    <source>
        <dbReference type="SMART" id="SM00760"/>
    </source>
</evidence>
<dbReference type="HAMAP" id="MF_00377">
    <property type="entry name" value="DnaA_bact"/>
    <property type="match status" value="1"/>
</dbReference>
<dbReference type="AlphaFoldDB" id="G5GKD4"/>
<accession>G5GKD4</accession>
<dbReference type="STRING" id="679200.HMPREF9333_02025"/>
<name>G5GKD4_9FIRM</name>
<comment type="function">
    <text evidence="8 10">Plays an essential role in the initiation and regulation of chromosomal replication. ATP-DnaA binds to the origin of replication (oriC) to initiate formation of the DNA replication initiation complex once per cell cycle. Binds the DnaA box (a 9 base pair repeat at the origin) and separates the double-stranded (ds)DNA. Forms a right-handed helical filament on oriC DNA; dsDNA binds to the exterior of the filament while single-stranded (ss)DNA is stabiized in the filament's interior. The ATP-DnaA-oriC complex binds and stabilizes one strand of the AT-rich DNA unwinding element (DUE), permitting loading of DNA polymerase. After initiation quickly degrades to an ADP-DnaA complex that is not apt for DNA replication. Binds acidic phospholipids.</text>
</comment>
<feature type="binding site" evidence="8">
    <location>
        <position position="170"/>
    </location>
    <ligand>
        <name>ATP</name>
        <dbReference type="ChEBI" id="CHEBI:30616"/>
    </ligand>
</feature>